<dbReference type="PANTHER" id="PTHR42800">
    <property type="entry name" value="EXOINULINASE INUD (AFU_ORTHOLOGUE AFUA_5G00480)"/>
    <property type="match status" value="1"/>
</dbReference>
<evidence type="ECO:0000256" key="1">
    <source>
        <dbReference type="ARBA" id="ARBA00009902"/>
    </source>
</evidence>
<evidence type="ECO:0000256" key="3">
    <source>
        <dbReference type="ARBA" id="ARBA00023295"/>
    </source>
</evidence>
<dbReference type="SMART" id="SM00640">
    <property type="entry name" value="Glyco_32"/>
    <property type="match status" value="1"/>
</dbReference>
<keyword evidence="6" id="KW-1185">Reference proteome</keyword>
<organism evidence="5 6">
    <name type="scientific">Candidatus Galacturonatibacter soehngenii</name>
    <dbReference type="NCBI Taxonomy" id="2307010"/>
    <lineage>
        <taxon>Bacteria</taxon>
        <taxon>Bacillati</taxon>
        <taxon>Bacillota</taxon>
        <taxon>Clostridia</taxon>
        <taxon>Lachnospirales</taxon>
        <taxon>Lachnospiraceae</taxon>
        <taxon>Candidatus Galacturonatibacter</taxon>
    </lineage>
</organism>
<sequence>MKENRILIGEQDHYLVIPILAEKPKKKIFFIVEDTYFTELNIPMLEEEEVEYQYDYLAFLPISQFQGKEILLKGDYTQNFINGVHTAKHIIKKRQNRPQIHFTPDYGWINDPNGLLYQGGLYHLYFQYNPFDTQWDNMSWGHAISKDLLHWEQIDTVLFPDEDGTIFSGCGIVNEFGLLGLPKDALLFYYSAAGNANELSKGKDFVQKLAYSLDGGNTLTKSLVAVPTICKENRDPKVFYHEPTKAYIMCLWLEGNEFAILCSVDLKKFEISQRLFLDQGFECPDLFELKIEDESGENTQETKWVFWCADGYYYLGNFDGYEFHVEGSKKEAYHTKLPYAAQTISNMDGRVISIPWLRTKTVNKLYTGCMGLPREFNLCRCKGELRLKQSLPKEIRERINIIYSMNSKESKEVNLKWEKESVLGLQLTLKKDQTSKGFHGFILGCEVEYNQENGVIKVGEEQIPIKTPLEELSMIFDSGIIEITANNDIIYAVIQLEHSISNDEINLSSNEISELMIYEVK</sequence>
<proteinExistence type="inferred from homology"/>
<dbReference type="SUPFAM" id="SSF75005">
    <property type="entry name" value="Arabinanase/levansucrase/invertase"/>
    <property type="match status" value="1"/>
</dbReference>
<gene>
    <name evidence="5" type="ORF">F7O84_12305</name>
</gene>
<keyword evidence="3" id="KW-0326">Glycosidase</keyword>
<evidence type="ECO:0000313" key="5">
    <source>
        <dbReference type="EMBL" id="KAB1438326.1"/>
    </source>
</evidence>
<comment type="caution">
    <text evidence="5">The sequence shown here is derived from an EMBL/GenBank/DDBJ whole genome shotgun (WGS) entry which is preliminary data.</text>
</comment>
<reference evidence="5 6" key="2">
    <citation type="submission" date="2020-02" db="EMBL/GenBank/DDBJ databases">
        <title>Candidatus Galacturonibacter soehngenii shows hetero-acetogenic catabolism of galacturonic acid but lacks a canonical carbon monoxide dehydrogenase/acetyl-CoA synthase complex.</title>
        <authorList>
            <person name="Diender M."/>
            <person name="Stouten G.R."/>
            <person name="Petersen J.F."/>
            <person name="Nielsen P.H."/>
            <person name="Dueholm M.S."/>
            <person name="Pronk J.T."/>
            <person name="Van Loosdrecht M.C.M."/>
        </authorList>
    </citation>
    <scope>NUCLEOTIDE SEQUENCE [LARGE SCALE GENOMIC DNA]</scope>
    <source>
        <strain evidence="5">GalUA</strain>
    </source>
</reference>
<evidence type="ECO:0000259" key="4">
    <source>
        <dbReference type="Pfam" id="PF00251"/>
    </source>
</evidence>
<evidence type="ECO:0000313" key="6">
    <source>
        <dbReference type="Proteomes" id="UP000461768"/>
    </source>
</evidence>
<evidence type="ECO:0000256" key="2">
    <source>
        <dbReference type="ARBA" id="ARBA00022801"/>
    </source>
</evidence>
<dbReference type="InterPro" id="IPR018053">
    <property type="entry name" value="Glyco_hydro_32_AS"/>
</dbReference>
<dbReference type="InterPro" id="IPR001362">
    <property type="entry name" value="Glyco_hydro_32"/>
</dbReference>
<dbReference type="AlphaFoldDB" id="A0A7V7UGB5"/>
<dbReference type="OrthoDB" id="9759709at2"/>
<protein>
    <submittedName>
        <fullName evidence="5">Glycoside hydrolase family 32 protein</fullName>
    </submittedName>
</protein>
<accession>A0A7V7UGB5</accession>
<dbReference type="Pfam" id="PF00251">
    <property type="entry name" value="Glyco_hydro_32N"/>
    <property type="match status" value="1"/>
</dbReference>
<dbReference type="PROSITE" id="PS00609">
    <property type="entry name" value="GLYCOSYL_HYDROL_F32"/>
    <property type="match status" value="1"/>
</dbReference>
<dbReference type="GO" id="GO:0004575">
    <property type="term" value="F:sucrose alpha-glucosidase activity"/>
    <property type="evidence" value="ECO:0007669"/>
    <property type="project" value="TreeGrafter"/>
</dbReference>
<reference evidence="5 6" key="1">
    <citation type="submission" date="2019-09" db="EMBL/GenBank/DDBJ databases">
        <authorList>
            <person name="Valk L.C."/>
        </authorList>
    </citation>
    <scope>NUCLEOTIDE SEQUENCE [LARGE SCALE GENOMIC DNA]</scope>
    <source>
        <strain evidence="5">GalUA</strain>
    </source>
</reference>
<dbReference type="EMBL" id="WAGX01000005">
    <property type="protein sequence ID" value="KAB1438326.1"/>
    <property type="molecule type" value="Genomic_DNA"/>
</dbReference>
<dbReference type="InterPro" id="IPR013148">
    <property type="entry name" value="Glyco_hydro_32_N"/>
</dbReference>
<dbReference type="CDD" id="cd18622">
    <property type="entry name" value="GH32_Inu-like"/>
    <property type="match status" value="1"/>
</dbReference>
<dbReference type="GO" id="GO:0005987">
    <property type="term" value="P:sucrose catabolic process"/>
    <property type="evidence" value="ECO:0007669"/>
    <property type="project" value="TreeGrafter"/>
</dbReference>
<dbReference type="RefSeq" id="WP_151145582.1">
    <property type="nucleotide sequence ID" value="NZ_WAGX01000005.1"/>
</dbReference>
<keyword evidence="2 5" id="KW-0378">Hydrolase</keyword>
<dbReference type="Proteomes" id="UP000461768">
    <property type="component" value="Unassembled WGS sequence"/>
</dbReference>
<dbReference type="GO" id="GO:0005737">
    <property type="term" value="C:cytoplasm"/>
    <property type="evidence" value="ECO:0007669"/>
    <property type="project" value="TreeGrafter"/>
</dbReference>
<comment type="similarity">
    <text evidence="1">Belongs to the glycosyl hydrolase 32 family.</text>
</comment>
<name>A0A7V7UGB5_9FIRM</name>
<feature type="domain" description="Glycosyl hydrolase family 32 N-terminal" evidence="4">
    <location>
        <begin position="101"/>
        <end position="385"/>
    </location>
</feature>
<dbReference type="PANTHER" id="PTHR42800:SF1">
    <property type="entry name" value="EXOINULINASE INUD (AFU_ORTHOLOGUE AFUA_5G00480)"/>
    <property type="match status" value="1"/>
</dbReference>
<dbReference type="Gene3D" id="2.115.10.20">
    <property type="entry name" value="Glycosyl hydrolase domain, family 43"/>
    <property type="match status" value="1"/>
</dbReference>
<dbReference type="InterPro" id="IPR023296">
    <property type="entry name" value="Glyco_hydro_beta-prop_sf"/>
</dbReference>